<protein>
    <submittedName>
        <fullName evidence="2">Uncharacterized protein</fullName>
    </submittedName>
</protein>
<proteinExistence type="predicted"/>
<dbReference type="Proteomes" id="UP001222027">
    <property type="component" value="Unassembled WGS sequence"/>
</dbReference>
<feature type="region of interest" description="Disordered" evidence="1">
    <location>
        <begin position="1"/>
        <end position="23"/>
    </location>
</feature>
<comment type="caution">
    <text evidence="2">The sequence shown here is derived from an EMBL/GenBank/DDBJ whole genome shotgun (WGS) entry which is preliminary data.</text>
</comment>
<accession>A0AAV8P0N0</accession>
<dbReference type="AlphaFoldDB" id="A0AAV8P0N0"/>
<gene>
    <name evidence="2" type="ORF">OPV22_034808</name>
</gene>
<dbReference type="EMBL" id="JAQQAF010000015">
    <property type="protein sequence ID" value="KAJ8456065.1"/>
    <property type="molecule type" value="Genomic_DNA"/>
</dbReference>
<organism evidence="2 3">
    <name type="scientific">Ensete ventricosum</name>
    <name type="common">Abyssinian banana</name>
    <name type="synonym">Musa ensete</name>
    <dbReference type="NCBI Taxonomy" id="4639"/>
    <lineage>
        <taxon>Eukaryota</taxon>
        <taxon>Viridiplantae</taxon>
        <taxon>Streptophyta</taxon>
        <taxon>Embryophyta</taxon>
        <taxon>Tracheophyta</taxon>
        <taxon>Spermatophyta</taxon>
        <taxon>Magnoliopsida</taxon>
        <taxon>Liliopsida</taxon>
        <taxon>Zingiberales</taxon>
        <taxon>Musaceae</taxon>
        <taxon>Ensete</taxon>
    </lineage>
</organism>
<sequence length="169" mass="19028">MSCFGLGRNQRTSRPKKSAPSGSKGAQLLAVCCHFQVGYFISGSTVLKLLISSISEIASWRDHDVRLNLHVIVMEEFGLIDKKELAPLQEFSGNTKDFNKVYLDELRYRTHRVGEEDANSRHFKRLSDLGARSANGIAINTWSVLMTIWYLVHLGKAEEPCEAMSCFEC</sequence>
<evidence type="ECO:0000313" key="3">
    <source>
        <dbReference type="Proteomes" id="UP001222027"/>
    </source>
</evidence>
<keyword evidence="3" id="KW-1185">Reference proteome</keyword>
<name>A0AAV8P0N0_ENSVE</name>
<evidence type="ECO:0000256" key="1">
    <source>
        <dbReference type="SAM" id="MobiDB-lite"/>
    </source>
</evidence>
<reference evidence="2 3" key="1">
    <citation type="submission" date="2022-12" db="EMBL/GenBank/DDBJ databases">
        <title>Chromosome-scale assembly of the Ensete ventricosum genome.</title>
        <authorList>
            <person name="Dussert Y."/>
            <person name="Stocks J."/>
            <person name="Wendawek A."/>
            <person name="Woldeyes F."/>
            <person name="Nichols R.A."/>
            <person name="Borrell J.S."/>
        </authorList>
    </citation>
    <scope>NUCLEOTIDE SEQUENCE [LARGE SCALE GENOMIC DNA]</scope>
    <source>
        <strain evidence="3">cv. Maze</strain>
        <tissue evidence="2">Seeds</tissue>
    </source>
</reference>
<evidence type="ECO:0000313" key="2">
    <source>
        <dbReference type="EMBL" id="KAJ8456065.1"/>
    </source>
</evidence>